<comment type="caution">
    <text evidence="2">The sequence shown here is derived from an EMBL/GenBank/DDBJ whole genome shotgun (WGS) entry which is preliminary data.</text>
</comment>
<keyword evidence="1" id="KW-0812">Transmembrane</keyword>
<keyword evidence="1" id="KW-0472">Membrane</keyword>
<keyword evidence="1" id="KW-1133">Transmembrane helix</keyword>
<evidence type="ECO:0000313" key="2">
    <source>
        <dbReference type="EMBL" id="OGM89383.1"/>
    </source>
</evidence>
<dbReference type="InterPro" id="IPR014509">
    <property type="entry name" value="YjdF-like"/>
</dbReference>
<evidence type="ECO:0008006" key="4">
    <source>
        <dbReference type="Google" id="ProtNLM"/>
    </source>
</evidence>
<protein>
    <recommendedName>
        <fullName evidence="4">DUF2238 domain-containing protein</fullName>
    </recommendedName>
</protein>
<feature type="transmembrane region" description="Helical" evidence="1">
    <location>
        <begin position="35"/>
        <end position="52"/>
    </location>
</feature>
<sequence length="135" mass="15847">MFSLKSITISLIFILLAHIIATFNYWYWTYTWFDIPMHFLGGFWVAMVYFWINAKVEILNSEFSKLPKWLVNLLFILSFIALIGVLWEFYEFIFDFFNGKTGMFQGSSADTMGDLFFDLVGGTTAFAIFYRKLGK</sequence>
<reference evidence="2 3" key="1">
    <citation type="journal article" date="2016" name="Nat. Commun.">
        <title>Thousands of microbial genomes shed light on interconnected biogeochemical processes in an aquifer system.</title>
        <authorList>
            <person name="Anantharaman K."/>
            <person name="Brown C.T."/>
            <person name="Hug L.A."/>
            <person name="Sharon I."/>
            <person name="Castelle C.J."/>
            <person name="Probst A.J."/>
            <person name="Thomas B.C."/>
            <person name="Singh A."/>
            <person name="Wilkins M.J."/>
            <person name="Karaoz U."/>
            <person name="Brodie E.L."/>
            <person name="Williams K.H."/>
            <person name="Hubbard S.S."/>
            <person name="Banfield J.F."/>
        </authorList>
    </citation>
    <scope>NUCLEOTIDE SEQUENCE [LARGE SCALE GENOMIC DNA]</scope>
</reference>
<gene>
    <name evidence="2" type="ORF">A3J77_01170</name>
</gene>
<proteinExistence type="predicted"/>
<dbReference type="Pfam" id="PF09997">
    <property type="entry name" value="DUF2238"/>
    <property type="match status" value="1"/>
</dbReference>
<evidence type="ECO:0000313" key="3">
    <source>
        <dbReference type="Proteomes" id="UP000182002"/>
    </source>
</evidence>
<evidence type="ECO:0000256" key="1">
    <source>
        <dbReference type="SAM" id="Phobius"/>
    </source>
</evidence>
<organism evidence="2 3">
    <name type="scientific">Candidatus Wolfebacteria bacterium RBG_13_41_7</name>
    <dbReference type="NCBI Taxonomy" id="1802554"/>
    <lineage>
        <taxon>Bacteria</taxon>
        <taxon>Candidatus Wolfeibacteriota</taxon>
    </lineage>
</organism>
<name>A0A1F8DL84_9BACT</name>
<feature type="transmembrane region" description="Helical" evidence="1">
    <location>
        <begin position="73"/>
        <end position="93"/>
    </location>
</feature>
<dbReference type="EMBL" id="MGIO01000028">
    <property type="protein sequence ID" value="OGM89383.1"/>
    <property type="molecule type" value="Genomic_DNA"/>
</dbReference>
<dbReference type="AlphaFoldDB" id="A0A1F8DL84"/>
<feature type="transmembrane region" description="Helical" evidence="1">
    <location>
        <begin position="7"/>
        <end position="29"/>
    </location>
</feature>
<feature type="transmembrane region" description="Helical" evidence="1">
    <location>
        <begin position="113"/>
        <end position="130"/>
    </location>
</feature>
<accession>A0A1F8DL84</accession>
<dbReference type="Proteomes" id="UP000182002">
    <property type="component" value="Unassembled WGS sequence"/>
</dbReference>